<accession>A0A9X3W9X1</accession>
<dbReference type="Proteomes" id="UP001143700">
    <property type="component" value="Unassembled WGS sequence"/>
</dbReference>
<dbReference type="CDD" id="cd05151">
    <property type="entry name" value="ChoK-like"/>
    <property type="match status" value="1"/>
</dbReference>
<sequence>MNNNYESEHLDIDEFYVIKSIFINQQSNQRKLADVLGMSLGKINKIINTLRKKDYLTIKGNISLKAKKYISNCYPKKATILAAGYGLRMVPINTEEPKGLLEVRNEPLIERIIKQLHEVGITDISIVVGFMKEHYEYLIDQYNVKLIVNTHYNTRNNIYSLYLAKDRLENGYIIPCDIWFKNNPFSTVEDPSWYLFSDKLTSKSNWIVSKSYKVKHTKDQIGNRMIGIAYLNKMDADKLVRRMSALIKAKKYDLFWEDALAEKNNFLINGRIIPNSEHAEINSYEELLELDSNSSHLENEAIQIIENTFKIDKSDIHNIHTLKKGMTNRSFIFTVKDKRYIMRIPGTGTDKLINRQEEYDVYEQIRDESYTERVLYLNPKNGYKLSEFLEGTRNSKADSWQDVTKCMNLLREFHQQKHSVNHKFDIWKQIEFYDALRNAPSAYKDFLITKDNVLKLKPFIEDNISNWTLCHIDANADNFLINKEGRTFLIDWEYAGMQDPDLDIAMFAIYAGYSKEQFDKLIDIYYQDKCDEITRYKIYAYAAVGGLLWSNWCEYKQSLGLDFGEYSLSQYWYAKEYSKLVLNYLEKNNA</sequence>
<reference evidence="2" key="2">
    <citation type="submission" date="2022-10" db="EMBL/GenBank/DDBJ databases">
        <authorList>
            <person name="Kostovova I."/>
            <person name="Moravkova M."/>
            <person name="Pechar R."/>
        </authorList>
    </citation>
    <scope>NUCLEOTIDE SEQUENCE</scope>
    <source>
        <strain evidence="2">M356A</strain>
    </source>
</reference>
<dbReference type="Gene3D" id="3.90.1200.10">
    <property type="match status" value="1"/>
</dbReference>
<dbReference type="GO" id="GO:0006646">
    <property type="term" value="P:phosphatidylethanolamine biosynthetic process"/>
    <property type="evidence" value="ECO:0007669"/>
    <property type="project" value="TreeGrafter"/>
</dbReference>
<dbReference type="InterPro" id="IPR036390">
    <property type="entry name" value="WH_DNA-bd_sf"/>
</dbReference>
<feature type="domain" description="MobA-like NTP transferase" evidence="1">
    <location>
        <begin position="78"/>
        <end position="180"/>
    </location>
</feature>
<dbReference type="AlphaFoldDB" id="A0A9X3W9X1"/>
<evidence type="ECO:0000259" key="1">
    <source>
        <dbReference type="Pfam" id="PF12804"/>
    </source>
</evidence>
<comment type="caution">
    <text evidence="2">The sequence shown here is derived from an EMBL/GenBank/DDBJ whole genome shotgun (WGS) entry which is preliminary data.</text>
</comment>
<dbReference type="Pfam" id="PF01633">
    <property type="entry name" value="Choline_kinase"/>
    <property type="match status" value="1"/>
</dbReference>
<organism evidence="2 3">
    <name type="scientific">Lactobacillus amylovorus</name>
    <dbReference type="NCBI Taxonomy" id="1604"/>
    <lineage>
        <taxon>Bacteria</taxon>
        <taxon>Bacillati</taxon>
        <taxon>Bacillota</taxon>
        <taxon>Bacilli</taxon>
        <taxon>Lactobacillales</taxon>
        <taxon>Lactobacillaceae</taxon>
        <taxon>Lactobacillus</taxon>
    </lineage>
</organism>
<dbReference type="SUPFAM" id="SSF56112">
    <property type="entry name" value="Protein kinase-like (PK-like)"/>
    <property type="match status" value="1"/>
</dbReference>
<dbReference type="Pfam" id="PF12804">
    <property type="entry name" value="NTP_transf_3"/>
    <property type="match status" value="1"/>
</dbReference>
<dbReference type="GO" id="GO:0004305">
    <property type="term" value="F:ethanolamine kinase activity"/>
    <property type="evidence" value="ECO:0007669"/>
    <property type="project" value="TreeGrafter"/>
</dbReference>
<dbReference type="EMBL" id="JAOTGU010000009">
    <property type="protein sequence ID" value="MDB6262298.1"/>
    <property type="molecule type" value="Genomic_DNA"/>
</dbReference>
<proteinExistence type="predicted"/>
<dbReference type="GO" id="GO:0005737">
    <property type="term" value="C:cytoplasm"/>
    <property type="evidence" value="ECO:0007669"/>
    <property type="project" value="TreeGrafter"/>
</dbReference>
<dbReference type="GO" id="GO:0016779">
    <property type="term" value="F:nucleotidyltransferase activity"/>
    <property type="evidence" value="ECO:0007669"/>
    <property type="project" value="UniProtKB-ARBA"/>
</dbReference>
<name>A0A9X3W9X1_LACAM</name>
<dbReference type="PANTHER" id="PTHR22603:SF66">
    <property type="entry name" value="ETHANOLAMINE KINASE"/>
    <property type="match status" value="1"/>
</dbReference>
<dbReference type="PANTHER" id="PTHR22603">
    <property type="entry name" value="CHOLINE/ETHANOALAMINE KINASE"/>
    <property type="match status" value="1"/>
</dbReference>
<evidence type="ECO:0000313" key="3">
    <source>
        <dbReference type="Proteomes" id="UP001143700"/>
    </source>
</evidence>
<gene>
    <name evidence="2" type="ORF">ODV15_07010</name>
</gene>
<dbReference type="SUPFAM" id="SSF46785">
    <property type="entry name" value="Winged helix' DNA-binding domain"/>
    <property type="match status" value="1"/>
</dbReference>
<dbReference type="Gene3D" id="3.30.200.20">
    <property type="entry name" value="Phosphorylase Kinase, domain 1"/>
    <property type="match status" value="1"/>
</dbReference>
<protein>
    <submittedName>
        <fullName evidence="2">Phosphotransferase</fullName>
    </submittedName>
</protein>
<dbReference type="Gene3D" id="3.90.550.10">
    <property type="entry name" value="Spore Coat Polysaccharide Biosynthesis Protein SpsA, Chain A"/>
    <property type="match status" value="1"/>
</dbReference>
<dbReference type="SUPFAM" id="SSF53448">
    <property type="entry name" value="Nucleotide-diphospho-sugar transferases"/>
    <property type="match status" value="1"/>
</dbReference>
<dbReference type="InterPro" id="IPR011009">
    <property type="entry name" value="Kinase-like_dom_sf"/>
</dbReference>
<dbReference type="InterPro" id="IPR025877">
    <property type="entry name" value="MobA-like_NTP_Trfase"/>
</dbReference>
<dbReference type="RefSeq" id="WP_271870187.1">
    <property type="nucleotide sequence ID" value="NZ_JAOTGU010000009.1"/>
</dbReference>
<dbReference type="InterPro" id="IPR029044">
    <property type="entry name" value="Nucleotide-diphossugar_trans"/>
</dbReference>
<reference evidence="2" key="1">
    <citation type="journal article" date="2022" name="Microorganisms">
        <title>Antibiotic Susceptibility, Resistance Gene Determinants and Corresponding Genomic Regions in Lactobacillus amylovorus Isolates Derived from Wild Boars and Domestic Pigs.</title>
        <authorList>
            <person name="Moravkova M."/>
            <person name="Kostovova I."/>
            <person name="Kavanova K."/>
            <person name="Pechar R."/>
            <person name="Stanek S."/>
            <person name="Brychta A."/>
            <person name="Zeman M."/>
            <person name="Kubasova T."/>
        </authorList>
    </citation>
    <scope>NUCLEOTIDE SEQUENCE</scope>
    <source>
        <strain evidence="2">M356A</strain>
    </source>
</reference>
<evidence type="ECO:0000313" key="2">
    <source>
        <dbReference type="EMBL" id="MDB6262298.1"/>
    </source>
</evidence>